<evidence type="ECO:0000256" key="1">
    <source>
        <dbReference type="SAM" id="MobiDB-lite"/>
    </source>
</evidence>
<feature type="compositionally biased region" description="Basic and acidic residues" evidence="1">
    <location>
        <begin position="40"/>
        <end position="54"/>
    </location>
</feature>
<dbReference type="Proteomes" id="UP000185544">
    <property type="component" value="Chromosome"/>
</dbReference>
<protein>
    <submittedName>
        <fullName evidence="2">Uncharacterized protein</fullName>
    </submittedName>
</protein>
<dbReference type="EMBL" id="CP016908">
    <property type="protein sequence ID" value="APR99340.1"/>
    <property type="molecule type" value="Genomic_DNA"/>
</dbReference>
<proteinExistence type="predicted"/>
<gene>
    <name evidence="2" type="ORF">BCY86_00595</name>
</gene>
<organism evidence="2 3">
    <name type="scientific">Pajaroellobacter abortibovis</name>
    <dbReference type="NCBI Taxonomy" id="1882918"/>
    <lineage>
        <taxon>Bacteria</taxon>
        <taxon>Pseudomonadati</taxon>
        <taxon>Myxococcota</taxon>
        <taxon>Polyangia</taxon>
        <taxon>Polyangiales</taxon>
        <taxon>Polyangiaceae</taxon>
    </lineage>
</organism>
<reference evidence="2 3" key="1">
    <citation type="submission" date="2016-08" db="EMBL/GenBank/DDBJ databases">
        <title>Identification and validation of antigenic proteins from Pajaroellobacter abortibovis using de-novo genome sequence assembly and reverse vaccinology.</title>
        <authorList>
            <person name="Welly B.T."/>
            <person name="Miller M.R."/>
            <person name="Stott J.L."/>
            <person name="Blanchard M.T."/>
            <person name="Islas-Trejo A.D."/>
            <person name="O'Rourke S.M."/>
            <person name="Young A.E."/>
            <person name="Medrano J.F."/>
            <person name="Van Eenennaam A.L."/>
        </authorList>
    </citation>
    <scope>NUCLEOTIDE SEQUENCE [LARGE SCALE GENOMIC DNA]</scope>
    <source>
        <strain evidence="2 3">BTF92-0548A/99-0131</strain>
    </source>
</reference>
<sequence length="69" mass="8260">MKRTLFRNLFPFTLLYSREIYAQTIPPHLNVFPPQKKTLKKDTEQRAKDTFDRQPMELLQGVQRSLSHN</sequence>
<evidence type="ECO:0000313" key="2">
    <source>
        <dbReference type="EMBL" id="APR99340.1"/>
    </source>
</evidence>
<evidence type="ECO:0000313" key="3">
    <source>
        <dbReference type="Proteomes" id="UP000185544"/>
    </source>
</evidence>
<dbReference type="AlphaFoldDB" id="A0A1L6MUZ9"/>
<feature type="region of interest" description="Disordered" evidence="1">
    <location>
        <begin position="33"/>
        <end position="54"/>
    </location>
</feature>
<keyword evidence="3" id="KW-1185">Reference proteome</keyword>
<accession>A0A1L6MUZ9</accession>
<dbReference type="KEGG" id="pabo:BCY86_00595"/>
<name>A0A1L6MUZ9_9BACT</name>